<comment type="caution">
    <text evidence="2">The sequence shown here is derived from an EMBL/GenBank/DDBJ whole genome shotgun (WGS) entry which is preliminary data.</text>
</comment>
<dbReference type="Proteomes" id="UP000192578">
    <property type="component" value="Unassembled WGS sequence"/>
</dbReference>
<evidence type="ECO:0000313" key="2">
    <source>
        <dbReference type="EMBL" id="OWA54473.1"/>
    </source>
</evidence>
<proteinExistence type="predicted"/>
<accession>A0A9X6NKP7</accession>
<evidence type="ECO:0000313" key="3">
    <source>
        <dbReference type="Proteomes" id="UP000192578"/>
    </source>
</evidence>
<dbReference type="OrthoDB" id="767975at2759"/>
<dbReference type="SUPFAM" id="SSF52266">
    <property type="entry name" value="SGNH hydrolase"/>
    <property type="match status" value="1"/>
</dbReference>
<organism evidence="2 3">
    <name type="scientific">Hypsibius exemplaris</name>
    <name type="common">Freshwater tardigrade</name>
    <dbReference type="NCBI Taxonomy" id="2072580"/>
    <lineage>
        <taxon>Eukaryota</taxon>
        <taxon>Metazoa</taxon>
        <taxon>Ecdysozoa</taxon>
        <taxon>Tardigrada</taxon>
        <taxon>Eutardigrada</taxon>
        <taxon>Parachela</taxon>
        <taxon>Hypsibioidea</taxon>
        <taxon>Hypsibiidae</taxon>
        <taxon>Hypsibius</taxon>
    </lineage>
</organism>
<protein>
    <submittedName>
        <fullName evidence="2">Uncharacterized protein</fullName>
    </submittedName>
</protein>
<gene>
    <name evidence="2" type="ORF">BV898_18875</name>
</gene>
<sequence length="355" mass="40749">MILLVACWQRFSRFFTFSRVVISSALLLFFLGIRVNENVRQRSAGVPYTCSKLFKSGSLDRNISHERNGTWKPNGCNIRYRTINESVGCMSDLTNKNLNAPFIVFAGDSRPRQLRDGLVLALTGQDWDKIANPKVQMDDAVYKKHESNGEFHKSAGVHVRFEWIFHLDNGTGNMTHFIQHTILSEFKPNLLVLGVGVHRIRECHRKNISQANCAQEYKQHFLKLLPLLLQLSNTTDIIWVPQTVINERLLRPPGDIGSGFTNENALLYNRMITEALDTLPDTSRRKITYWHSAWQSSVELNDGLDGLHLGPHTKHHLTQMLIDWLCSSVSRREVSTFRRYQRLVWGSDPPQFCCS</sequence>
<evidence type="ECO:0000256" key="1">
    <source>
        <dbReference type="SAM" id="Phobius"/>
    </source>
</evidence>
<dbReference type="EMBL" id="MTYJ01000410">
    <property type="protein sequence ID" value="OWA54473.1"/>
    <property type="molecule type" value="Genomic_DNA"/>
</dbReference>
<keyword evidence="3" id="KW-1185">Reference proteome</keyword>
<feature type="transmembrane region" description="Helical" evidence="1">
    <location>
        <begin position="14"/>
        <end position="33"/>
    </location>
</feature>
<keyword evidence="1" id="KW-1133">Transmembrane helix</keyword>
<keyword evidence="1" id="KW-0812">Transmembrane</keyword>
<name>A0A9X6NKP7_HYPEX</name>
<dbReference type="AlphaFoldDB" id="A0A9X6NKP7"/>
<keyword evidence="1" id="KW-0472">Membrane</keyword>
<reference evidence="3" key="1">
    <citation type="submission" date="2017-01" db="EMBL/GenBank/DDBJ databases">
        <title>Comparative genomics of anhydrobiosis in the tardigrade Hypsibius dujardini.</title>
        <authorList>
            <person name="Yoshida Y."/>
            <person name="Koutsovoulos G."/>
            <person name="Laetsch D."/>
            <person name="Stevens L."/>
            <person name="Kumar S."/>
            <person name="Horikawa D."/>
            <person name="Ishino K."/>
            <person name="Komine S."/>
            <person name="Tomita M."/>
            <person name="Blaxter M."/>
            <person name="Arakawa K."/>
        </authorList>
    </citation>
    <scope>NUCLEOTIDE SEQUENCE [LARGE SCALE GENOMIC DNA]</scope>
    <source>
        <strain evidence="3">Z151</strain>
    </source>
</reference>